<dbReference type="InterPro" id="IPR050330">
    <property type="entry name" value="Bact_OuterMem_StrucFunc"/>
</dbReference>
<dbReference type="Gene3D" id="3.30.1330.60">
    <property type="entry name" value="OmpA-like domain"/>
    <property type="match status" value="1"/>
</dbReference>
<dbReference type="SUPFAM" id="SSF103088">
    <property type="entry name" value="OmpA-like"/>
    <property type="match status" value="1"/>
</dbReference>
<evidence type="ECO:0000259" key="4">
    <source>
        <dbReference type="PROSITE" id="PS51123"/>
    </source>
</evidence>
<reference evidence="5" key="1">
    <citation type="journal article" date="2014" name="Front. Microbiol.">
        <title>High frequency of phylogenetically diverse reductive dehalogenase-homologous genes in deep subseafloor sedimentary metagenomes.</title>
        <authorList>
            <person name="Kawai M."/>
            <person name="Futagami T."/>
            <person name="Toyoda A."/>
            <person name="Takaki Y."/>
            <person name="Nishi S."/>
            <person name="Hori S."/>
            <person name="Arai W."/>
            <person name="Tsubouchi T."/>
            <person name="Morono Y."/>
            <person name="Uchiyama I."/>
            <person name="Ito T."/>
            <person name="Fujiyama A."/>
            <person name="Inagaki F."/>
            <person name="Takami H."/>
        </authorList>
    </citation>
    <scope>NUCLEOTIDE SEQUENCE</scope>
    <source>
        <strain evidence="5">Expedition CK06-06</strain>
    </source>
</reference>
<dbReference type="GO" id="GO:0009279">
    <property type="term" value="C:cell outer membrane"/>
    <property type="evidence" value="ECO:0007669"/>
    <property type="project" value="UniProtKB-SubCell"/>
</dbReference>
<accession>X1LEJ8</accession>
<dbReference type="Pfam" id="PF13620">
    <property type="entry name" value="CarboxypepD_reg"/>
    <property type="match status" value="2"/>
</dbReference>
<dbReference type="InterPro" id="IPR036737">
    <property type="entry name" value="OmpA-like_sf"/>
</dbReference>
<dbReference type="PANTHER" id="PTHR30329">
    <property type="entry name" value="STATOR ELEMENT OF FLAGELLAR MOTOR COMPLEX"/>
    <property type="match status" value="1"/>
</dbReference>
<dbReference type="Gene3D" id="2.60.40.1120">
    <property type="entry name" value="Carboxypeptidase-like, regulatory domain"/>
    <property type="match status" value="2"/>
</dbReference>
<gene>
    <name evidence="5" type="ORF">S06H3_07864</name>
</gene>
<dbReference type="PANTHER" id="PTHR30329:SF21">
    <property type="entry name" value="LIPOPROTEIN YIAD-RELATED"/>
    <property type="match status" value="1"/>
</dbReference>
<keyword evidence="3" id="KW-0998">Cell outer membrane</keyword>
<keyword evidence="2" id="KW-0472">Membrane</keyword>
<feature type="domain" description="OmpA-like" evidence="4">
    <location>
        <begin position="182"/>
        <end position="298"/>
    </location>
</feature>
<organism evidence="5">
    <name type="scientific">marine sediment metagenome</name>
    <dbReference type="NCBI Taxonomy" id="412755"/>
    <lineage>
        <taxon>unclassified sequences</taxon>
        <taxon>metagenomes</taxon>
        <taxon>ecological metagenomes</taxon>
    </lineage>
</organism>
<dbReference type="InterPro" id="IPR013784">
    <property type="entry name" value="Carb-bd-like_fold"/>
</dbReference>
<evidence type="ECO:0000256" key="3">
    <source>
        <dbReference type="ARBA" id="ARBA00023237"/>
    </source>
</evidence>
<comment type="caution">
    <text evidence="5">The sequence shown here is derived from an EMBL/GenBank/DDBJ whole genome shotgun (WGS) entry which is preliminary data.</text>
</comment>
<dbReference type="EMBL" id="BARV01003239">
    <property type="protein sequence ID" value="GAI00855.1"/>
    <property type="molecule type" value="Genomic_DNA"/>
</dbReference>
<dbReference type="Pfam" id="PF00691">
    <property type="entry name" value="OmpA"/>
    <property type="match status" value="1"/>
</dbReference>
<proteinExistence type="predicted"/>
<evidence type="ECO:0000256" key="1">
    <source>
        <dbReference type="ARBA" id="ARBA00004442"/>
    </source>
</evidence>
<dbReference type="GO" id="GO:0030246">
    <property type="term" value="F:carbohydrate binding"/>
    <property type="evidence" value="ECO:0007669"/>
    <property type="project" value="InterPro"/>
</dbReference>
<sequence>EFALCGGRSARIKGLIEVGSIYGFITDEKYNPISSAQVIIAGDSEFISYTNEAGYFIIDNLIPGTYNIIVTKSGYEAQKLSAKVTVDEINEFNVVMKQAEKEKGRISGMVVDYISKEPLVVDVTITDIGLTTVSDLSGHFAFNNLKPKTYLFKIQALDYITSHTDATVLPDETAEIMIHLIKGGTVITLEGIEFELGKAKIKPGSSSILDKVAAILTNHPEVDVEIQGHTDSIATDEFNLKLSQARAEAVRDYLIDIHMIEPVRLIPIGYGETKPIADNATEAGRTKNRRVDFIILGE</sequence>
<evidence type="ECO:0000256" key="2">
    <source>
        <dbReference type="ARBA" id="ARBA00023136"/>
    </source>
</evidence>
<dbReference type="SUPFAM" id="SSF49452">
    <property type="entry name" value="Starch-binding domain-like"/>
    <property type="match status" value="2"/>
</dbReference>
<dbReference type="InterPro" id="IPR006665">
    <property type="entry name" value="OmpA-like"/>
</dbReference>
<evidence type="ECO:0000313" key="5">
    <source>
        <dbReference type="EMBL" id="GAI00855.1"/>
    </source>
</evidence>
<feature type="non-terminal residue" evidence="5">
    <location>
        <position position="1"/>
    </location>
</feature>
<dbReference type="CDD" id="cd07185">
    <property type="entry name" value="OmpA_C-like"/>
    <property type="match status" value="1"/>
</dbReference>
<dbReference type="PRINTS" id="PR01021">
    <property type="entry name" value="OMPADOMAIN"/>
</dbReference>
<protein>
    <recommendedName>
        <fullName evidence="4">OmpA-like domain-containing protein</fullName>
    </recommendedName>
</protein>
<dbReference type="InterPro" id="IPR006664">
    <property type="entry name" value="OMP_bac"/>
</dbReference>
<dbReference type="AlphaFoldDB" id="X1LEJ8"/>
<name>X1LEJ8_9ZZZZ</name>
<comment type="subcellular location">
    <subcellularLocation>
        <location evidence="1">Cell outer membrane</location>
    </subcellularLocation>
</comment>
<dbReference type="PROSITE" id="PS51123">
    <property type="entry name" value="OMPA_2"/>
    <property type="match status" value="1"/>
</dbReference>